<evidence type="ECO:0000256" key="5">
    <source>
        <dbReference type="ARBA" id="ARBA00022989"/>
    </source>
</evidence>
<sequence>MIERLIERGLFASRWLMAPFYIGLVGGLVILLIKFAQELLHFAEGVFSATESEVILGVLSLIDLSLTANLVLLVIFSGYENFVSRMDLHDHSERPEWMGKIDFSGLKLKLIASIVAISAIQLLKAFMDLNSATDRDLWWMAGIHVVFVGSGVFLALSDWLSDHAHLIEARISALHGKGDKGEPTADAHAPDHGGKPR</sequence>
<evidence type="ECO:0000256" key="8">
    <source>
        <dbReference type="SAM" id="MobiDB-lite"/>
    </source>
</evidence>
<dbReference type="EMBL" id="JACIDR010000004">
    <property type="protein sequence ID" value="MBB3973897.1"/>
    <property type="molecule type" value="Genomic_DNA"/>
</dbReference>
<evidence type="ECO:0000256" key="3">
    <source>
        <dbReference type="ARBA" id="ARBA00022475"/>
    </source>
</evidence>
<gene>
    <name evidence="9" type="ORF">GGR24_002574</name>
</gene>
<evidence type="ECO:0000256" key="2">
    <source>
        <dbReference type="ARBA" id="ARBA00005774"/>
    </source>
</evidence>
<dbReference type="HAMAP" id="MF_00143">
    <property type="entry name" value="UPF0114"/>
    <property type="match status" value="1"/>
</dbReference>
<feature type="transmembrane region" description="Helical" evidence="7">
    <location>
        <begin position="138"/>
        <end position="160"/>
    </location>
</feature>
<protein>
    <recommendedName>
        <fullName evidence="7">UPF0114 protein GGR24_002574</fullName>
    </recommendedName>
</protein>
<dbReference type="Proteomes" id="UP000528964">
    <property type="component" value="Unassembled WGS sequence"/>
</dbReference>
<accession>A0A7W6D0S7</accession>
<evidence type="ECO:0000313" key="10">
    <source>
        <dbReference type="Proteomes" id="UP000528964"/>
    </source>
</evidence>
<keyword evidence="5 7" id="KW-1133">Transmembrane helix</keyword>
<organism evidence="9 10">
    <name type="scientific">Hansschlegelia beijingensis</name>
    <dbReference type="NCBI Taxonomy" id="1133344"/>
    <lineage>
        <taxon>Bacteria</taxon>
        <taxon>Pseudomonadati</taxon>
        <taxon>Pseudomonadota</taxon>
        <taxon>Alphaproteobacteria</taxon>
        <taxon>Hyphomicrobiales</taxon>
        <taxon>Methylopilaceae</taxon>
        <taxon>Hansschlegelia</taxon>
    </lineage>
</organism>
<keyword evidence="4 7" id="KW-0812">Transmembrane</keyword>
<dbReference type="InterPro" id="IPR020761">
    <property type="entry name" value="UPF0114_bac"/>
</dbReference>
<dbReference type="AlphaFoldDB" id="A0A7W6D0S7"/>
<dbReference type="RefSeq" id="WP_183395766.1">
    <property type="nucleotide sequence ID" value="NZ_JACIDR010000004.1"/>
</dbReference>
<dbReference type="InterPro" id="IPR005134">
    <property type="entry name" value="UPF0114"/>
</dbReference>
<keyword evidence="10" id="KW-1185">Reference proteome</keyword>
<comment type="similarity">
    <text evidence="2 7">Belongs to the UPF0114 family.</text>
</comment>
<comment type="subcellular location">
    <subcellularLocation>
        <location evidence="1 7">Cell membrane</location>
        <topology evidence="1 7">Multi-pass membrane protein</topology>
    </subcellularLocation>
</comment>
<keyword evidence="3 7" id="KW-1003">Cell membrane</keyword>
<dbReference type="PANTHER" id="PTHR38596">
    <property type="entry name" value="UPF0114 PROTEIN YQHA"/>
    <property type="match status" value="1"/>
</dbReference>
<proteinExistence type="inferred from homology"/>
<dbReference type="GO" id="GO:0005886">
    <property type="term" value="C:plasma membrane"/>
    <property type="evidence" value="ECO:0007669"/>
    <property type="project" value="UniProtKB-SubCell"/>
</dbReference>
<evidence type="ECO:0000313" key="9">
    <source>
        <dbReference type="EMBL" id="MBB3973897.1"/>
    </source>
</evidence>
<evidence type="ECO:0000256" key="1">
    <source>
        <dbReference type="ARBA" id="ARBA00004651"/>
    </source>
</evidence>
<dbReference type="PANTHER" id="PTHR38596:SF1">
    <property type="entry name" value="UPF0114 PROTEIN YQHA"/>
    <property type="match status" value="1"/>
</dbReference>
<feature type="transmembrane region" description="Helical" evidence="7">
    <location>
        <begin position="108"/>
        <end position="126"/>
    </location>
</feature>
<dbReference type="NCBIfam" id="TIGR00645">
    <property type="entry name" value="HI0507"/>
    <property type="match status" value="1"/>
</dbReference>
<keyword evidence="6 7" id="KW-0472">Membrane</keyword>
<evidence type="ECO:0000256" key="7">
    <source>
        <dbReference type="HAMAP-Rule" id="MF_00143"/>
    </source>
</evidence>
<evidence type="ECO:0000256" key="6">
    <source>
        <dbReference type="ARBA" id="ARBA00023136"/>
    </source>
</evidence>
<feature type="transmembrane region" description="Helical" evidence="7">
    <location>
        <begin position="12"/>
        <end position="35"/>
    </location>
</feature>
<name>A0A7W6D0S7_9HYPH</name>
<dbReference type="Pfam" id="PF03350">
    <property type="entry name" value="UPF0114"/>
    <property type="match status" value="1"/>
</dbReference>
<comment type="caution">
    <text evidence="9">The sequence shown here is derived from an EMBL/GenBank/DDBJ whole genome shotgun (WGS) entry which is preliminary data.</text>
</comment>
<feature type="region of interest" description="Disordered" evidence="8">
    <location>
        <begin position="176"/>
        <end position="197"/>
    </location>
</feature>
<evidence type="ECO:0000256" key="4">
    <source>
        <dbReference type="ARBA" id="ARBA00022692"/>
    </source>
</evidence>
<reference evidence="9 10" key="1">
    <citation type="submission" date="2020-08" db="EMBL/GenBank/DDBJ databases">
        <title>Genomic Encyclopedia of Type Strains, Phase IV (KMG-IV): sequencing the most valuable type-strain genomes for metagenomic binning, comparative biology and taxonomic classification.</title>
        <authorList>
            <person name="Goeker M."/>
        </authorList>
    </citation>
    <scope>NUCLEOTIDE SEQUENCE [LARGE SCALE GENOMIC DNA]</scope>
    <source>
        <strain evidence="9 10">DSM 25481</strain>
    </source>
</reference>
<feature type="transmembrane region" description="Helical" evidence="7">
    <location>
        <begin position="55"/>
        <end position="76"/>
    </location>
</feature>